<organism evidence="3 4">
    <name type="scientific">Wallemia ichthyophaga</name>
    <dbReference type="NCBI Taxonomy" id="245174"/>
    <lineage>
        <taxon>Eukaryota</taxon>
        <taxon>Fungi</taxon>
        <taxon>Dikarya</taxon>
        <taxon>Basidiomycota</taxon>
        <taxon>Wallemiomycotina</taxon>
        <taxon>Wallemiomycetes</taxon>
        <taxon>Wallemiales</taxon>
        <taxon>Wallemiaceae</taxon>
        <taxon>Wallemia</taxon>
    </lineage>
</organism>
<evidence type="ECO:0000313" key="4">
    <source>
        <dbReference type="Proteomes" id="UP000306954"/>
    </source>
</evidence>
<proteinExistence type="predicted"/>
<evidence type="ECO:0000259" key="2">
    <source>
        <dbReference type="Pfam" id="PF04059"/>
    </source>
</evidence>
<dbReference type="EMBL" id="SPOF01000033">
    <property type="protein sequence ID" value="TIB10166.1"/>
    <property type="molecule type" value="Genomic_DNA"/>
</dbReference>
<keyword evidence="1" id="KW-0694">RNA-binding</keyword>
<dbReference type="Gene3D" id="3.30.70.330">
    <property type="match status" value="1"/>
</dbReference>
<evidence type="ECO:0000313" key="3">
    <source>
        <dbReference type="EMBL" id="TIB10166.1"/>
    </source>
</evidence>
<evidence type="ECO:0000256" key="1">
    <source>
        <dbReference type="ARBA" id="ARBA00022884"/>
    </source>
</evidence>
<dbReference type="SUPFAM" id="SSF54928">
    <property type="entry name" value="RNA-binding domain, RBD"/>
    <property type="match status" value="1"/>
</dbReference>
<dbReference type="Proteomes" id="UP000306954">
    <property type="component" value="Unassembled WGS sequence"/>
</dbReference>
<sequence>MSTREIASLGMAFRRWSFSGNDDGNSSDVVTAESPLSPASAMRFSYTTEGCPHTNSIDGTVETSLQSEAELLQSRFLRVDSLSGDLSVENVQSLFSNFTNMKAINISNLSKEGFVILAFFTYSDAHDALVDLGESKFKARLCTESEINETTDAKRYINSMTSGKLSVRLHKEAQRPVLDLLETIGRVAKYQHILLQNDQVLLQIEYDDTRHAMEADKALGQSRYDVEKTWNHSVLESLAARNKAAKFKERKLQPFEGAIPNLDPQSYLSSFSPQLISSTYRSLPSSIHAPSVAHESSYKSAKSQRSHTPERNQIDLGRIERGEDTRTTVMIKNIPNRLTTDQLEKYISDVVPRSFDFLYLRMDFKSRSNVGYAFVNFLTVDELYKFASMRINYKWDVYHSEKRMGMTYANVQGKEALTAKFRNSVVMEEEPGFRPLVYYSSGVNIGIREDFPIPNNEHRLARSRVNARSYGLYNIQAI</sequence>
<protein>
    <recommendedName>
        <fullName evidence="2">Mei2-like C-terminal RNA recognition motif domain-containing protein</fullName>
    </recommendedName>
</protein>
<dbReference type="InterPro" id="IPR035979">
    <property type="entry name" value="RBD_domain_sf"/>
</dbReference>
<dbReference type="InterPro" id="IPR007201">
    <property type="entry name" value="Mei2-like_Rrm_C"/>
</dbReference>
<feature type="domain" description="Mei2-like C-terminal RNA recognition motif" evidence="2">
    <location>
        <begin position="326"/>
        <end position="422"/>
    </location>
</feature>
<gene>
    <name evidence="3" type="ORF">E3P90_02950</name>
</gene>
<reference evidence="3 4" key="1">
    <citation type="submission" date="2019-03" db="EMBL/GenBank/DDBJ databases">
        <title>Sequencing 23 genomes of Wallemia ichthyophaga.</title>
        <authorList>
            <person name="Gostincar C."/>
        </authorList>
    </citation>
    <scope>NUCLEOTIDE SEQUENCE [LARGE SCALE GENOMIC DNA]</scope>
    <source>
        <strain evidence="3 4">EXF-8621</strain>
    </source>
</reference>
<comment type="caution">
    <text evidence="3">The sequence shown here is derived from an EMBL/GenBank/DDBJ whole genome shotgun (WGS) entry which is preliminary data.</text>
</comment>
<dbReference type="GO" id="GO:0003723">
    <property type="term" value="F:RNA binding"/>
    <property type="evidence" value="ECO:0007669"/>
    <property type="project" value="UniProtKB-KW"/>
</dbReference>
<dbReference type="PANTHER" id="PTHR23189">
    <property type="entry name" value="RNA RECOGNITION MOTIF-CONTAINING"/>
    <property type="match status" value="1"/>
</dbReference>
<dbReference type="AlphaFoldDB" id="A0A4T0H4H4"/>
<dbReference type="InterPro" id="IPR012677">
    <property type="entry name" value="Nucleotide-bd_a/b_plait_sf"/>
</dbReference>
<name>A0A4T0H4H4_WALIC</name>
<dbReference type="Pfam" id="PF04059">
    <property type="entry name" value="RRM_2"/>
    <property type="match status" value="1"/>
</dbReference>
<accession>A0A4T0H4H4</accession>